<evidence type="ECO:0000313" key="2">
    <source>
        <dbReference type="Proteomes" id="UP000033434"/>
    </source>
</evidence>
<evidence type="ECO:0000313" key="1">
    <source>
        <dbReference type="EMBL" id="KKE81177.1"/>
    </source>
</evidence>
<dbReference type="RefSeq" id="WP_155401421.1">
    <property type="nucleotide sequence ID" value="NZ_AUXW01000193.1"/>
</dbReference>
<accession>A0A0F6A4S8</accession>
<dbReference type="AlphaFoldDB" id="A0A0F6A4S8"/>
<reference evidence="1 2" key="1">
    <citation type="journal article" date="2015" name="BMC Genomics">
        <title>Genome mining reveals unlocked bioactive potential of marine Gram-negative bacteria.</title>
        <authorList>
            <person name="Machado H."/>
            <person name="Sonnenschein E.C."/>
            <person name="Melchiorsen J."/>
            <person name="Gram L."/>
        </authorList>
    </citation>
    <scope>NUCLEOTIDE SEQUENCE [LARGE SCALE GENOMIC DNA]</scope>
    <source>
        <strain evidence="1 2">S4054</strain>
    </source>
</reference>
<dbReference type="PATRIC" id="fig|1129367.4.peg.5004"/>
<organism evidence="1 2">
    <name type="scientific">Pseudoalteromonas luteoviolacea S4054</name>
    <dbReference type="NCBI Taxonomy" id="1129367"/>
    <lineage>
        <taxon>Bacteria</taxon>
        <taxon>Pseudomonadati</taxon>
        <taxon>Pseudomonadota</taxon>
        <taxon>Gammaproteobacteria</taxon>
        <taxon>Alteromonadales</taxon>
        <taxon>Pseudoalteromonadaceae</taxon>
        <taxon>Pseudoalteromonas</taxon>
    </lineage>
</organism>
<name>A0A0F6A4S8_9GAMM</name>
<comment type="caution">
    <text evidence="1">The sequence shown here is derived from an EMBL/GenBank/DDBJ whole genome shotgun (WGS) entry which is preliminary data.</text>
</comment>
<proteinExistence type="predicted"/>
<dbReference type="Proteomes" id="UP000033434">
    <property type="component" value="Unassembled WGS sequence"/>
</dbReference>
<gene>
    <name evidence="1" type="ORF">N479_23455</name>
</gene>
<sequence>MKFTIKKKSIKNLSTKHIISTQKTNRVAGGAVFQSPDTDFSVGQQNTCKTA</sequence>
<protein>
    <submittedName>
        <fullName evidence="1">Uncharacterized protein</fullName>
    </submittedName>
</protein>
<dbReference type="EMBL" id="AUXW01000193">
    <property type="protein sequence ID" value="KKE81177.1"/>
    <property type="molecule type" value="Genomic_DNA"/>
</dbReference>